<keyword evidence="2" id="KW-0732">Signal</keyword>
<dbReference type="EMBL" id="HBUE01296350">
    <property type="protein sequence ID" value="CAG6576606.1"/>
    <property type="molecule type" value="Transcribed_RNA"/>
</dbReference>
<proteinExistence type="predicted"/>
<dbReference type="AlphaFoldDB" id="A0A8D8NT59"/>
<evidence type="ECO:0000256" key="1">
    <source>
        <dbReference type="SAM" id="MobiDB-lite"/>
    </source>
</evidence>
<feature type="chain" id="PRO_5036261609" evidence="2">
    <location>
        <begin position="20"/>
        <end position="134"/>
    </location>
</feature>
<protein>
    <submittedName>
        <fullName evidence="3">(northern house mosquito) hypothetical protein</fullName>
    </submittedName>
</protein>
<feature type="signal peptide" evidence="2">
    <location>
        <begin position="1"/>
        <end position="19"/>
    </location>
</feature>
<organism evidence="3">
    <name type="scientific">Culex pipiens</name>
    <name type="common">House mosquito</name>
    <dbReference type="NCBI Taxonomy" id="7175"/>
    <lineage>
        <taxon>Eukaryota</taxon>
        <taxon>Metazoa</taxon>
        <taxon>Ecdysozoa</taxon>
        <taxon>Arthropoda</taxon>
        <taxon>Hexapoda</taxon>
        <taxon>Insecta</taxon>
        <taxon>Pterygota</taxon>
        <taxon>Neoptera</taxon>
        <taxon>Endopterygota</taxon>
        <taxon>Diptera</taxon>
        <taxon>Nematocera</taxon>
        <taxon>Culicoidea</taxon>
        <taxon>Culicidae</taxon>
        <taxon>Culicinae</taxon>
        <taxon>Culicini</taxon>
        <taxon>Culex</taxon>
        <taxon>Culex</taxon>
    </lineage>
</organism>
<reference evidence="3" key="1">
    <citation type="submission" date="2021-05" db="EMBL/GenBank/DDBJ databases">
        <authorList>
            <person name="Alioto T."/>
            <person name="Alioto T."/>
            <person name="Gomez Garrido J."/>
        </authorList>
    </citation>
    <scope>NUCLEOTIDE SEQUENCE</scope>
</reference>
<feature type="compositionally biased region" description="Basic residues" evidence="1">
    <location>
        <begin position="92"/>
        <end position="113"/>
    </location>
</feature>
<evidence type="ECO:0000313" key="3">
    <source>
        <dbReference type="EMBL" id="CAG6576606.1"/>
    </source>
</evidence>
<evidence type="ECO:0000256" key="2">
    <source>
        <dbReference type="SAM" id="SignalP"/>
    </source>
</evidence>
<name>A0A8D8NT59_CULPI</name>
<dbReference type="EMBL" id="HBUE01190466">
    <property type="protein sequence ID" value="CAG6524917.1"/>
    <property type="molecule type" value="Transcribed_RNA"/>
</dbReference>
<accession>A0A8D8NT59</accession>
<sequence>MSLKLFALVVLAALAFAKAQSPVDPAAAPPTLEDLVAQQAAKVQHVVSPRLNPPSILPQRRQPLKIWWLNRPPRCSTWSSCWWRNPSRLRSRRKWSRRRQPNRWRPVWRRPKRAATLEPTTPVRDGSSSRPAMR</sequence>
<feature type="region of interest" description="Disordered" evidence="1">
    <location>
        <begin position="92"/>
        <end position="134"/>
    </location>
</feature>